<keyword evidence="2 5" id="KW-0689">Ribosomal protein</keyword>
<proteinExistence type="inferred from homology"/>
<dbReference type="HAMAP" id="MF_00340">
    <property type="entry name" value="Ribosomal_bL32"/>
    <property type="match status" value="1"/>
</dbReference>
<dbReference type="PANTHER" id="PTHR35534:SF1">
    <property type="entry name" value="LARGE RIBOSOMAL SUBUNIT PROTEIN BL32"/>
    <property type="match status" value="1"/>
</dbReference>
<dbReference type="Gene3D" id="1.20.5.640">
    <property type="entry name" value="Single helix bin"/>
    <property type="match status" value="1"/>
</dbReference>
<dbReference type="GO" id="GO:0015934">
    <property type="term" value="C:large ribosomal subunit"/>
    <property type="evidence" value="ECO:0007669"/>
    <property type="project" value="InterPro"/>
</dbReference>
<dbReference type="RefSeq" id="WP_016186181.1">
    <property type="nucleotide sequence ID" value="NZ_ASWO01000003.1"/>
</dbReference>
<feature type="compositionally biased region" description="Basic residues" evidence="6">
    <location>
        <begin position="7"/>
        <end position="20"/>
    </location>
</feature>
<dbReference type="Proteomes" id="UP000015961">
    <property type="component" value="Unassembled WGS sequence"/>
</dbReference>
<dbReference type="GO" id="GO:0006412">
    <property type="term" value="P:translation"/>
    <property type="evidence" value="ECO:0007669"/>
    <property type="project" value="UniProtKB-UniRule"/>
</dbReference>
<dbReference type="NCBIfam" id="TIGR01031">
    <property type="entry name" value="rpmF_bact"/>
    <property type="match status" value="1"/>
</dbReference>
<evidence type="ECO:0000256" key="6">
    <source>
        <dbReference type="SAM" id="MobiDB-lite"/>
    </source>
</evidence>
<dbReference type="Pfam" id="PF01783">
    <property type="entry name" value="Ribosomal_L32p"/>
    <property type="match status" value="1"/>
</dbReference>
<organism evidence="7 8">
    <name type="scientific">Enterococcus sulfureus ATCC 49903</name>
    <dbReference type="NCBI Taxonomy" id="1140003"/>
    <lineage>
        <taxon>Bacteria</taxon>
        <taxon>Bacillati</taxon>
        <taxon>Bacillota</taxon>
        <taxon>Bacilli</taxon>
        <taxon>Lactobacillales</taxon>
        <taxon>Enterococcaceae</taxon>
        <taxon>Enterococcus</taxon>
    </lineage>
</organism>
<dbReference type="PANTHER" id="PTHR35534">
    <property type="entry name" value="50S RIBOSOMAL PROTEIN L32"/>
    <property type="match status" value="1"/>
</dbReference>
<dbReference type="EMBL" id="ASWO01000003">
    <property type="protein sequence ID" value="EOT86093.1"/>
    <property type="molecule type" value="Genomic_DNA"/>
</dbReference>
<reference evidence="7 8" key="1">
    <citation type="submission" date="2013-03" db="EMBL/GenBank/DDBJ databases">
        <title>The Genome Sequence of Enterococcus sulfureus ATCC_49903 (PacBio/Illumina hybrid assembly).</title>
        <authorList>
            <consortium name="The Broad Institute Genomics Platform"/>
            <consortium name="The Broad Institute Genome Sequencing Center for Infectious Disease"/>
            <person name="Earl A."/>
            <person name="Russ C."/>
            <person name="Gilmore M."/>
            <person name="Surin D."/>
            <person name="Walker B."/>
            <person name="Young S."/>
            <person name="Zeng Q."/>
            <person name="Gargeya S."/>
            <person name="Fitzgerald M."/>
            <person name="Haas B."/>
            <person name="Abouelleil A."/>
            <person name="Allen A.W."/>
            <person name="Alvarado L."/>
            <person name="Arachchi H.M."/>
            <person name="Berlin A.M."/>
            <person name="Chapman S.B."/>
            <person name="Gainer-Dewar J."/>
            <person name="Goldberg J."/>
            <person name="Griggs A."/>
            <person name="Gujja S."/>
            <person name="Hansen M."/>
            <person name="Howarth C."/>
            <person name="Imamovic A."/>
            <person name="Ireland A."/>
            <person name="Larimer J."/>
            <person name="McCowan C."/>
            <person name="Murphy C."/>
            <person name="Pearson M."/>
            <person name="Poon T.W."/>
            <person name="Priest M."/>
            <person name="Roberts A."/>
            <person name="Saif S."/>
            <person name="Shea T."/>
            <person name="Sisk P."/>
            <person name="Sykes S."/>
            <person name="Wortman J."/>
            <person name="Nusbaum C."/>
            <person name="Birren B."/>
        </authorList>
    </citation>
    <scope>NUCLEOTIDE SEQUENCE [LARGE SCALE GENOMIC DNA]</scope>
    <source>
        <strain evidence="7 8">ATCC 49903</strain>
    </source>
</reference>
<evidence type="ECO:0000313" key="8">
    <source>
        <dbReference type="Proteomes" id="UP000015961"/>
    </source>
</evidence>
<name>S0KZV0_9ENTE</name>
<dbReference type="AlphaFoldDB" id="S0KZV0"/>
<protein>
    <recommendedName>
        <fullName evidence="4 5">Large ribosomal subunit protein bL32</fullName>
    </recommendedName>
</protein>
<dbReference type="OrthoDB" id="9812874at2"/>
<keyword evidence="8" id="KW-1185">Reference proteome</keyword>
<evidence type="ECO:0000313" key="7">
    <source>
        <dbReference type="EMBL" id="EOT86093.1"/>
    </source>
</evidence>
<evidence type="ECO:0000256" key="1">
    <source>
        <dbReference type="ARBA" id="ARBA00008560"/>
    </source>
</evidence>
<dbReference type="GO" id="GO:0003735">
    <property type="term" value="F:structural constituent of ribosome"/>
    <property type="evidence" value="ECO:0007669"/>
    <property type="project" value="InterPro"/>
</dbReference>
<dbReference type="STRING" id="1140003.OMY_01744"/>
<evidence type="ECO:0000256" key="5">
    <source>
        <dbReference type="HAMAP-Rule" id="MF_00340"/>
    </source>
</evidence>
<sequence>MAVPARKTSKSKKNKRRTHHNLLAPTISYDQVSGEYKRAHHISRAEVKVRKAAVR</sequence>
<evidence type="ECO:0000256" key="2">
    <source>
        <dbReference type="ARBA" id="ARBA00022980"/>
    </source>
</evidence>
<gene>
    <name evidence="5" type="primary">rpmF</name>
    <name evidence="7" type="ORF">I573_00846</name>
</gene>
<evidence type="ECO:0000256" key="3">
    <source>
        <dbReference type="ARBA" id="ARBA00023274"/>
    </source>
</evidence>
<keyword evidence="3 5" id="KW-0687">Ribonucleoprotein</keyword>
<dbReference type="InterPro" id="IPR044957">
    <property type="entry name" value="Ribosomal_bL32_bact"/>
</dbReference>
<evidence type="ECO:0000256" key="4">
    <source>
        <dbReference type="ARBA" id="ARBA00035178"/>
    </source>
</evidence>
<dbReference type="PATRIC" id="fig|1140003.3.peg.1682"/>
<dbReference type="eggNOG" id="COG0333">
    <property type="taxonomic scope" value="Bacteria"/>
</dbReference>
<accession>S0KZV0</accession>
<dbReference type="SUPFAM" id="SSF57829">
    <property type="entry name" value="Zn-binding ribosomal proteins"/>
    <property type="match status" value="1"/>
</dbReference>
<comment type="caution">
    <text evidence="7">The sequence shown here is derived from an EMBL/GenBank/DDBJ whole genome shotgun (WGS) entry which is preliminary data.</text>
</comment>
<feature type="region of interest" description="Disordered" evidence="6">
    <location>
        <begin position="1"/>
        <end position="20"/>
    </location>
</feature>
<comment type="similarity">
    <text evidence="1 5">Belongs to the bacterial ribosomal protein bL32 family.</text>
</comment>
<dbReference type="InterPro" id="IPR011332">
    <property type="entry name" value="Ribosomal_zn-bd"/>
</dbReference>
<dbReference type="InterPro" id="IPR002677">
    <property type="entry name" value="Ribosomal_bL32"/>
</dbReference>